<dbReference type="EMBL" id="PVNL01000118">
    <property type="protein sequence ID" value="PRQ00580.1"/>
    <property type="molecule type" value="Genomic_DNA"/>
</dbReference>
<reference evidence="3 4" key="1">
    <citation type="submission" date="2018-03" db="EMBL/GenBank/DDBJ databases">
        <title>Draft Genome Sequences of the Obligatory Marine Myxobacteria Enhygromyxa salina SWB007.</title>
        <authorList>
            <person name="Poehlein A."/>
            <person name="Moghaddam J.A."/>
            <person name="Harms H."/>
            <person name="Alanjari M."/>
            <person name="Koenig G.M."/>
            <person name="Daniel R."/>
            <person name="Schaeberle T.F."/>
        </authorList>
    </citation>
    <scope>NUCLEOTIDE SEQUENCE [LARGE SCALE GENOMIC DNA]</scope>
    <source>
        <strain evidence="3 4">SWB007</strain>
    </source>
</reference>
<dbReference type="AlphaFoldDB" id="A0A2S9Y650"/>
<evidence type="ECO:0000313" key="3">
    <source>
        <dbReference type="EMBL" id="PRQ00580.1"/>
    </source>
</evidence>
<dbReference type="Proteomes" id="UP000238823">
    <property type="component" value="Unassembled WGS sequence"/>
</dbReference>
<dbReference type="SUPFAM" id="SSF56988">
    <property type="entry name" value="Anthrax protective antigen"/>
    <property type="match status" value="1"/>
</dbReference>
<organism evidence="3 4">
    <name type="scientific">Enhygromyxa salina</name>
    <dbReference type="NCBI Taxonomy" id="215803"/>
    <lineage>
        <taxon>Bacteria</taxon>
        <taxon>Pseudomonadati</taxon>
        <taxon>Myxococcota</taxon>
        <taxon>Polyangia</taxon>
        <taxon>Nannocystales</taxon>
        <taxon>Nannocystaceae</taxon>
        <taxon>Enhygromyxa</taxon>
    </lineage>
</organism>
<comment type="caution">
    <text evidence="3">The sequence shown here is derived from an EMBL/GenBank/DDBJ whole genome shotgun (WGS) entry which is preliminary data.</text>
</comment>
<keyword evidence="1" id="KW-1133">Transmembrane helix</keyword>
<dbReference type="InterPro" id="IPR011658">
    <property type="entry name" value="PA14_dom"/>
</dbReference>
<sequence>MADPSQANAKLSSQPGWAELCRAADDLHAAELLLQDPLAPARTAVPHLQEFWRSMHEAGRAATLGAPSADDPGAWLAGEITGVDARTREQLANHWRALSAAQLDVKQLESHARLARQLLQTLEPILGGGPLRTRRRRVLWTSVGLLMLFTPVLTYVALTAEIEGEGPWRASYFSDRKLEGSPINQRELSVDHDWGKDAPHEAVPPDKFSIRWDTCLRIDDDQTAPVIFQLNANDGARVFVDGESLIDGWERDSGTRRRGMGTGELTLTPGLHHLRVEYFESMGSASIKLAVSFDDSAPAPLSHDRLVYPGDEFDEEDPCAAVR</sequence>
<feature type="domain" description="PA14" evidence="2">
    <location>
        <begin position="163"/>
        <end position="305"/>
    </location>
</feature>
<evidence type="ECO:0000256" key="1">
    <source>
        <dbReference type="SAM" id="Phobius"/>
    </source>
</evidence>
<evidence type="ECO:0000259" key="2">
    <source>
        <dbReference type="PROSITE" id="PS51820"/>
    </source>
</evidence>
<dbReference type="SMART" id="SM00758">
    <property type="entry name" value="PA14"/>
    <property type="match status" value="1"/>
</dbReference>
<gene>
    <name evidence="3" type="ORF">ENSA7_60740</name>
</gene>
<protein>
    <submittedName>
        <fullName evidence="3">PA14 domain protein</fullName>
    </submittedName>
</protein>
<keyword evidence="1" id="KW-0472">Membrane</keyword>
<accession>A0A2S9Y650</accession>
<keyword evidence="1" id="KW-0812">Transmembrane</keyword>
<dbReference type="InterPro" id="IPR037524">
    <property type="entry name" value="PA14/GLEYA"/>
</dbReference>
<dbReference type="PROSITE" id="PS51820">
    <property type="entry name" value="PA14"/>
    <property type="match status" value="1"/>
</dbReference>
<dbReference type="Pfam" id="PF07691">
    <property type="entry name" value="PA14"/>
    <property type="match status" value="1"/>
</dbReference>
<dbReference type="RefSeq" id="WP_106092932.1">
    <property type="nucleotide sequence ID" value="NZ_PVNL01000118.1"/>
</dbReference>
<feature type="transmembrane region" description="Helical" evidence="1">
    <location>
        <begin position="138"/>
        <end position="158"/>
    </location>
</feature>
<name>A0A2S9Y650_9BACT</name>
<dbReference type="Gene3D" id="3.90.182.10">
    <property type="entry name" value="Toxin - Anthrax Protective Antigen,domain 1"/>
    <property type="match status" value="1"/>
</dbReference>
<dbReference type="OrthoDB" id="9816557at2"/>
<evidence type="ECO:0000313" key="4">
    <source>
        <dbReference type="Proteomes" id="UP000238823"/>
    </source>
</evidence>
<proteinExistence type="predicted"/>